<dbReference type="PROSITE" id="PS51257">
    <property type="entry name" value="PROKAR_LIPOPROTEIN"/>
    <property type="match status" value="1"/>
</dbReference>
<dbReference type="InParanoid" id="D5G9P8"/>
<keyword evidence="2" id="KW-1185">Reference proteome</keyword>
<sequence length="64" mass="6951">MLELFKLVFSSFFSLGPTSFTSCCRSLTQLDLSVLLPRSTILAVRLGFVAGLMPALQLLNGLES</sequence>
<dbReference type="EMBL" id="FN430064">
    <property type="protein sequence ID" value="CAZ81241.1"/>
    <property type="molecule type" value="Genomic_DNA"/>
</dbReference>
<evidence type="ECO:0000313" key="2">
    <source>
        <dbReference type="Proteomes" id="UP000006911"/>
    </source>
</evidence>
<organism evidence="1 2">
    <name type="scientific">Tuber melanosporum (strain Mel28)</name>
    <name type="common">Perigord black truffle</name>
    <dbReference type="NCBI Taxonomy" id="656061"/>
    <lineage>
        <taxon>Eukaryota</taxon>
        <taxon>Fungi</taxon>
        <taxon>Dikarya</taxon>
        <taxon>Ascomycota</taxon>
        <taxon>Pezizomycotina</taxon>
        <taxon>Pezizomycetes</taxon>
        <taxon>Pezizales</taxon>
        <taxon>Tuberaceae</taxon>
        <taxon>Tuber</taxon>
    </lineage>
</organism>
<dbReference type="Proteomes" id="UP000006911">
    <property type="component" value="Unassembled WGS sequence"/>
</dbReference>
<protein>
    <submittedName>
        <fullName evidence="1">(Perigord truffle) hypothetical protein</fullName>
    </submittedName>
</protein>
<accession>D5G9P8</accession>
<dbReference type="AlphaFoldDB" id="D5G9P8"/>
<dbReference type="HOGENOM" id="CLU_2869276_0_0_1"/>
<name>D5G9P8_TUBMM</name>
<gene>
    <name evidence="1" type="ORF">GSTUM_00005013001</name>
</gene>
<proteinExistence type="predicted"/>
<evidence type="ECO:0000313" key="1">
    <source>
        <dbReference type="EMBL" id="CAZ81241.1"/>
    </source>
</evidence>
<dbReference type="KEGG" id="tml:GSTUM_00005013001"/>
<reference evidence="1 2" key="1">
    <citation type="journal article" date="2010" name="Nature">
        <title>Perigord black truffle genome uncovers evolutionary origins and mechanisms of symbiosis.</title>
        <authorList>
            <person name="Martin F."/>
            <person name="Kohler A."/>
            <person name="Murat C."/>
            <person name="Balestrini R."/>
            <person name="Coutinho P.M."/>
            <person name="Jaillon O."/>
            <person name="Montanini B."/>
            <person name="Morin E."/>
            <person name="Noel B."/>
            <person name="Percudani R."/>
            <person name="Porcel B."/>
            <person name="Rubini A."/>
            <person name="Amicucci A."/>
            <person name="Amselem J."/>
            <person name="Anthouard V."/>
            <person name="Arcioni S."/>
            <person name="Artiguenave F."/>
            <person name="Aury J.M."/>
            <person name="Ballario P."/>
            <person name="Bolchi A."/>
            <person name="Brenna A."/>
            <person name="Brun A."/>
            <person name="Buee M."/>
            <person name="Cantarel B."/>
            <person name="Chevalier G."/>
            <person name="Couloux A."/>
            <person name="Da Silva C."/>
            <person name="Denoeud F."/>
            <person name="Duplessis S."/>
            <person name="Ghignone S."/>
            <person name="Hilselberger B."/>
            <person name="Iotti M."/>
            <person name="Marcais B."/>
            <person name="Mello A."/>
            <person name="Miranda M."/>
            <person name="Pacioni G."/>
            <person name="Quesneville H."/>
            <person name="Riccioni C."/>
            <person name="Ruotolo R."/>
            <person name="Splivallo R."/>
            <person name="Stocchi V."/>
            <person name="Tisserant E."/>
            <person name="Viscomi A.R."/>
            <person name="Zambonelli A."/>
            <person name="Zampieri E."/>
            <person name="Henrissat B."/>
            <person name="Lebrun M.H."/>
            <person name="Paolocci F."/>
            <person name="Bonfante P."/>
            <person name="Ottonello S."/>
            <person name="Wincker P."/>
        </authorList>
    </citation>
    <scope>NUCLEOTIDE SEQUENCE [LARGE SCALE GENOMIC DNA]</scope>
    <source>
        <strain evidence="1 2">Mel28</strain>
    </source>
</reference>